<evidence type="ECO:0000313" key="2">
    <source>
        <dbReference type="EMBL" id="GED69631.1"/>
    </source>
</evidence>
<comment type="pathway">
    <text evidence="1">Amino-sugar metabolism; 1,6-anhydro-N-acetylmuramate degradation.</text>
</comment>
<evidence type="ECO:0000256" key="1">
    <source>
        <dbReference type="HAMAP-Rule" id="MF_01270"/>
    </source>
</evidence>
<dbReference type="SUPFAM" id="SSF53067">
    <property type="entry name" value="Actin-like ATPase domain"/>
    <property type="match status" value="1"/>
</dbReference>
<dbReference type="NCBIfam" id="NF007148">
    <property type="entry name" value="PRK09585.3-2"/>
    <property type="match status" value="1"/>
</dbReference>
<evidence type="ECO:0000313" key="5">
    <source>
        <dbReference type="Proteomes" id="UP000319578"/>
    </source>
</evidence>
<dbReference type="GO" id="GO:0016773">
    <property type="term" value="F:phosphotransferase activity, alcohol group as acceptor"/>
    <property type="evidence" value="ECO:0007669"/>
    <property type="project" value="UniProtKB-UniRule"/>
</dbReference>
<feature type="binding site" evidence="1">
    <location>
        <begin position="24"/>
        <end position="31"/>
    </location>
    <ligand>
        <name>ATP</name>
        <dbReference type="ChEBI" id="CHEBI:30616"/>
    </ligand>
</feature>
<dbReference type="CDD" id="cd24050">
    <property type="entry name" value="ASKHA_NBD_ANMK"/>
    <property type="match status" value="1"/>
</dbReference>
<keyword evidence="1" id="KW-0808">Transferase</keyword>
<name>A0A0K9YY12_9BACL</name>
<keyword evidence="1" id="KW-0547">Nucleotide-binding</keyword>
<dbReference type="GO" id="GO:0009254">
    <property type="term" value="P:peptidoglycan turnover"/>
    <property type="evidence" value="ECO:0007669"/>
    <property type="project" value="UniProtKB-UniRule"/>
</dbReference>
<keyword evidence="1 3" id="KW-0418">Kinase</keyword>
<dbReference type="GO" id="GO:0097175">
    <property type="term" value="P:1,6-anhydro-N-acetyl-beta-muramic acid catabolic process"/>
    <property type="evidence" value="ECO:0007669"/>
    <property type="project" value="UniProtKB-UniRule"/>
</dbReference>
<dbReference type="GO" id="GO:0006040">
    <property type="term" value="P:amino sugar metabolic process"/>
    <property type="evidence" value="ECO:0007669"/>
    <property type="project" value="InterPro"/>
</dbReference>
<protein>
    <recommendedName>
        <fullName evidence="1">Anhydro-N-acetylmuramic acid kinase</fullName>
        <ecNumber evidence="1">2.7.1.170</ecNumber>
    </recommendedName>
    <alternativeName>
        <fullName evidence="1">AnhMurNAc kinase</fullName>
    </alternativeName>
</protein>
<evidence type="ECO:0000313" key="3">
    <source>
        <dbReference type="EMBL" id="KNB73551.1"/>
    </source>
</evidence>
<dbReference type="UniPathway" id="UPA00544"/>
<comment type="catalytic activity">
    <reaction evidence="1">
        <text>1,6-anhydro-N-acetyl-beta-muramate + ATP + H2O = N-acetyl-D-muramate 6-phosphate + ADP + H(+)</text>
        <dbReference type="Rhea" id="RHEA:24952"/>
        <dbReference type="ChEBI" id="CHEBI:15377"/>
        <dbReference type="ChEBI" id="CHEBI:15378"/>
        <dbReference type="ChEBI" id="CHEBI:30616"/>
        <dbReference type="ChEBI" id="CHEBI:58690"/>
        <dbReference type="ChEBI" id="CHEBI:58722"/>
        <dbReference type="ChEBI" id="CHEBI:456216"/>
        <dbReference type="EC" id="2.7.1.170"/>
    </reaction>
</comment>
<dbReference type="AlphaFoldDB" id="A0A0K9YY12"/>
<reference evidence="2 5" key="3">
    <citation type="submission" date="2019-06" db="EMBL/GenBank/DDBJ databases">
        <title>Whole genome shotgun sequence of Brevibacillus reuszeri NBRC 15719.</title>
        <authorList>
            <person name="Hosoyama A."/>
            <person name="Uohara A."/>
            <person name="Ohji S."/>
            <person name="Ichikawa N."/>
        </authorList>
    </citation>
    <scope>NUCLEOTIDE SEQUENCE [LARGE SCALE GENOMIC DNA]</scope>
    <source>
        <strain evidence="2 5">NBRC 15719</strain>
    </source>
</reference>
<dbReference type="PANTHER" id="PTHR30605:SF0">
    <property type="entry name" value="ANHYDRO-N-ACETYLMURAMIC ACID KINASE"/>
    <property type="match status" value="1"/>
</dbReference>
<reference evidence="3" key="2">
    <citation type="submission" date="2015-07" db="EMBL/GenBank/DDBJ databases">
        <title>MeaNS - Measles Nucleotide Surveillance Program.</title>
        <authorList>
            <person name="Tran T."/>
            <person name="Druce J."/>
        </authorList>
    </citation>
    <scope>NUCLEOTIDE SEQUENCE</scope>
    <source>
        <strain evidence="3">DSM 9887</strain>
    </source>
</reference>
<dbReference type="EMBL" id="LGIQ01000005">
    <property type="protein sequence ID" value="KNB73551.1"/>
    <property type="molecule type" value="Genomic_DNA"/>
</dbReference>
<dbReference type="EC" id="2.7.1.170" evidence="1"/>
<dbReference type="Proteomes" id="UP000036834">
    <property type="component" value="Unassembled WGS sequence"/>
</dbReference>
<reference evidence="4" key="1">
    <citation type="submission" date="2015-07" db="EMBL/GenBank/DDBJ databases">
        <title>Genome sequencing project for genomic taxonomy and phylogenomics of Bacillus-like bacteria.</title>
        <authorList>
            <person name="Liu B."/>
            <person name="Wang J."/>
            <person name="Zhu Y."/>
            <person name="Liu G."/>
            <person name="Chen Q."/>
            <person name="Chen Z."/>
            <person name="Lan J."/>
            <person name="Che J."/>
            <person name="Ge C."/>
            <person name="Shi H."/>
            <person name="Pan Z."/>
            <person name="Liu X."/>
        </authorList>
    </citation>
    <scope>NUCLEOTIDE SEQUENCE [LARGE SCALE GENOMIC DNA]</scope>
    <source>
        <strain evidence="4">DSM 9887</strain>
    </source>
</reference>
<dbReference type="EMBL" id="BJON01000013">
    <property type="protein sequence ID" value="GED69631.1"/>
    <property type="molecule type" value="Genomic_DNA"/>
</dbReference>
<dbReference type="InterPro" id="IPR005338">
    <property type="entry name" value="Anhydro_N_Ac-Mur_kinase"/>
</dbReference>
<accession>A0A0K9YY12</accession>
<keyword evidence="5" id="KW-1185">Reference proteome</keyword>
<dbReference type="HAMAP" id="MF_01270">
    <property type="entry name" value="AnhMurNAc_kinase"/>
    <property type="match status" value="1"/>
</dbReference>
<keyword evidence="1" id="KW-0119">Carbohydrate metabolism</keyword>
<dbReference type="Pfam" id="PF03702">
    <property type="entry name" value="AnmK"/>
    <property type="match status" value="1"/>
</dbReference>
<comment type="function">
    <text evidence="1">Catalyzes the specific phosphorylation of 1,6-anhydro-N-acetylmuramic acid (anhMurNAc) with the simultaneous cleavage of the 1,6-anhydro ring, generating MurNAc-6-P. Is required for the utilization of anhMurNAc either imported from the medium or derived from its own cell wall murein, and thus plays a role in cell wall recycling.</text>
</comment>
<dbReference type="UniPathway" id="UPA00343"/>
<dbReference type="NCBIfam" id="NF007142">
    <property type="entry name" value="PRK09585.2-1"/>
    <property type="match status" value="1"/>
</dbReference>
<comment type="caution">
    <text evidence="3">The sequence shown here is derived from an EMBL/GenBank/DDBJ whole genome shotgun (WGS) entry which is preliminary data.</text>
</comment>
<dbReference type="OrthoDB" id="9763949at2"/>
<dbReference type="PANTHER" id="PTHR30605">
    <property type="entry name" value="ANHYDRO-N-ACETYLMURAMIC ACID KINASE"/>
    <property type="match status" value="1"/>
</dbReference>
<gene>
    <name evidence="1 2" type="primary">anmK</name>
    <name evidence="3" type="ORF">ADS79_06295</name>
    <name evidence="2" type="ORF">BRE01_33330</name>
</gene>
<evidence type="ECO:0000313" key="4">
    <source>
        <dbReference type="Proteomes" id="UP000036834"/>
    </source>
</evidence>
<comment type="similarity">
    <text evidence="1">Belongs to the anhydro-N-acetylmuramic acid kinase family.</text>
</comment>
<dbReference type="GO" id="GO:0016301">
    <property type="term" value="F:kinase activity"/>
    <property type="evidence" value="ECO:0007669"/>
    <property type="project" value="UniProtKB-KW"/>
</dbReference>
<dbReference type="GO" id="GO:0005524">
    <property type="term" value="F:ATP binding"/>
    <property type="evidence" value="ECO:0007669"/>
    <property type="project" value="UniProtKB-UniRule"/>
</dbReference>
<dbReference type="PATRIC" id="fig|54915.3.peg.6679"/>
<proteinExistence type="inferred from homology"/>
<dbReference type="Proteomes" id="UP000319578">
    <property type="component" value="Unassembled WGS sequence"/>
</dbReference>
<sequence length="406" mass="43974">MNQPANLLDYRTKSEHLLIGLMSGTSLDGIDAALVAIRTDEQGEIADVTLRDFFYMPYSEDLREWVMSLCSVETARLDQLTAVHYGLSEWYAHAVEQLIKQANVTAEEVDAVCTHGQTIWHIAGRTPFPGPTGMTEVRASLQIGELSTLAERTRIPVVGNFRARDLAADGEGAPLVPYADYILFRDPQKGRLLQNIGGIANVTVLPAGESIEKVVAFDTGPGNMIMDQIVQVMTKGRLRYDAGGEIAGSGTVSQELLDRLLQDPYYQIQPPKSTGREVYGKAFAQELLAQATQLGISQADLLATVTALTATSIANAYKQFVLPTTKVEEVIVSGGGAHNQTLLRMLQDRLPAEITVTTTQQFGMPDDAKEAVAFAILGHETLMGRPSNVPSVTGAKRAVPLGNICF</sequence>
<dbReference type="STRING" id="54915.ADS79_06295"/>
<dbReference type="Gene3D" id="3.30.420.40">
    <property type="match status" value="2"/>
</dbReference>
<dbReference type="RefSeq" id="WP_049737555.1">
    <property type="nucleotide sequence ID" value="NZ_BJON01000013.1"/>
</dbReference>
<dbReference type="InterPro" id="IPR043129">
    <property type="entry name" value="ATPase_NBD"/>
</dbReference>
<comment type="pathway">
    <text evidence="1">Cell wall biogenesis; peptidoglycan recycling.</text>
</comment>
<keyword evidence="1" id="KW-0067">ATP-binding</keyword>
<organism evidence="3 4">
    <name type="scientific">Brevibacillus reuszeri</name>
    <dbReference type="NCBI Taxonomy" id="54915"/>
    <lineage>
        <taxon>Bacteria</taxon>
        <taxon>Bacillati</taxon>
        <taxon>Bacillota</taxon>
        <taxon>Bacilli</taxon>
        <taxon>Bacillales</taxon>
        <taxon>Paenibacillaceae</taxon>
        <taxon>Brevibacillus</taxon>
    </lineage>
</organism>